<proteinExistence type="predicted"/>
<evidence type="ECO:0000313" key="2">
    <source>
        <dbReference type="Proteomes" id="UP001596065"/>
    </source>
</evidence>
<reference evidence="2" key="1">
    <citation type="journal article" date="2019" name="Int. J. Syst. Evol. Microbiol.">
        <title>The Global Catalogue of Microorganisms (GCM) 10K type strain sequencing project: providing services to taxonomists for standard genome sequencing and annotation.</title>
        <authorList>
            <consortium name="The Broad Institute Genomics Platform"/>
            <consortium name="The Broad Institute Genome Sequencing Center for Infectious Disease"/>
            <person name="Wu L."/>
            <person name="Ma J."/>
        </authorList>
    </citation>
    <scope>NUCLEOTIDE SEQUENCE [LARGE SCALE GENOMIC DNA]</scope>
    <source>
        <strain evidence="2">KCTC 5701</strain>
    </source>
</reference>
<keyword evidence="2" id="KW-1185">Reference proteome</keyword>
<dbReference type="Proteomes" id="UP001596065">
    <property type="component" value="Unassembled WGS sequence"/>
</dbReference>
<evidence type="ECO:0000313" key="1">
    <source>
        <dbReference type="EMBL" id="MFC5659055.1"/>
    </source>
</evidence>
<organism evidence="1 2">
    <name type="scientific">Streptomyces nogalater</name>
    <dbReference type="NCBI Taxonomy" id="38314"/>
    <lineage>
        <taxon>Bacteria</taxon>
        <taxon>Bacillati</taxon>
        <taxon>Actinomycetota</taxon>
        <taxon>Actinomycetes</taxon>
        <taxon>Kitasatosporales</taxon>
        <taxon>Streptomycetaceae</taxon>
        <taxon>Streptomyces</taxon>
    </lineage>
</organism>
<protein>
    <submittedName>
        <fullName evidence="1">Uncharacterized protein</fullName>
    </submittedName>
</protein>
<accession>A0ABW0WLE4</accession>
<name>A0ABW0WLE4_STRNO</name>
<dbReference type="EMBL" id="JBHSOE010000056">
    <property type="protein sequence ID" value="MFC5659055.1"/>
    <property type="molecule type" value="Genomic_DNA"/>
</dbReference>
<gene>
    <name evidence="1" type="ORF">ACFP3J_26735</name>
</gene>
<sequence>MIIHPRMIALVCGQVLNWPSEALSHNGVHVFTGVADSPAEALRRAHEVYATALAARSAGREIPGKQPDQWGARGLRPVWELEWPAATAGL</sequence>
<comment type="caution">
    <text evidence="1">The sequence shown here is derived from an EMBL/GenBank/DDBJ whole genome shotgun (WGS) entry which is preliminary data.</text>
</comment>
<dbReference type="RefSeq" id="WP_344347702.1">
    <property type="nucleotide sequence ID" value="NZ_BAAASM010000012.1"/>
</dbReference>